<feature type="domain" description="Rhodanese" evidence="1">
    <location>
        <begin position="15"/>
        <end position="98"/>
    </location>
</feature>
<dbReference type="Proteomes" id="UP000070452">
    <property type="component" value="Unassembled WGS sequence"/>
</dbReference>
<evidence type="ECO:0000313" key="3">
    <source>
        <dbReference type="EMBL" id="MDC4247741.1"/>
    </source>
</evidence>
<dbReference type="PROSITE" id="PS50206">
    <property type="entry name" value="RHODANESE_3"/>
    <property type="match status" value="1"/>
</dbReference>
<dbReference type="AlphaFoldDB" id="A0A132P477"/>
<dbReference type="InterPro" id="IPR036873">
    <property type="entry name" value="Rhodanese-like_dom_sf"/>
</dbReference>
<reference evidence="4 6" key="2">
    <citation type="submission" date="2017-05" db="EMBL/GenBank/DDBJ databases">
        <title>The Genome Sequence of Enterococcus faecium 6F2_DIV0138.</title>
        <authorList>
            <consortium name="The Broad Institute Genomics Platform"/>
            <consortium name="The Broad Institute Genomic Center for Infectious Diseases"/>
            <person name="Earl A."/>
            <person name="Manson A."/>
            <person name="Schwartman J."/>
            <person name="Gilmore M."/>
            <person name="Abouelleil A."/>
            <person name="Cao P."/>
            <person name="Chapman S."/>
            <person name="Cusick C."/>
            <person name="Shea T."/>
            <person name="Young S."/>
            <person name="Neafsey D."/>
            <person name="Nusbaum C."/>
            <person name="Birren B."/>
        </authorList>
    </citation>
    <scope>NUCLEOTIDE SEQUENCE [LARGE SCALE GENOMIC DNA]</scope>
    <source>
        <strain evidence="4 6">6F2_DIV0138</strain>
    </source>
</reference>
<evidence type="ECO:0000259" key="1">
    <source>
        <dbReference type="PROSITE" id="PS50206"/>
    </source>
</evidence>
<dbReference type="Pfam" id="PF00581">
    <property type="entry name" value="Rhodanese"/>
    <property type="match status" value="1"/>
</dbReference>
<dbReference type="RefSeq" id="WP_002297707.1">
    <property type="nucleotide sequence ID" value="NZ_CAACYB010000001.1"/>
</dbReference>
<gene>
    <name evidence="4" type="ORF">A5804_002276</name>
    <name evidence="2" type="ORF">AWT83_00940</name>
    <name evidence="3" type="ORF">M3X98_06690</name>
</gene>
<evidence type="ECO:0000313" key="2">
    <source>
        <dbReference type="EMBL" id="KWX17141.1"/>
    </source>
</evidence>
<dbReference type="Gene3D" id="3.40.250.10">
    <property type="entry name" value="Rhodanese-like domain"/>
    <property type="match status" value="1"/>
</dbReference>
<keyword evidence="2" id="KW-0808">Transferase</keyword>
<dbReference type="InterPro" id="IPR050229">
    <property type="entry name" value="GlpE_sulfurtransferase"/>
</dbReference>
<dbReference type="EMBL" id="NGLB01000001">
    <property type="protein sequence ID" value="OTO00759.1"/>
    <property type="molecule type" value="Genomic_DNA"/>
</dbReference>
<reference evidence="2 5" key="1">
    <citation type="submission" date="2016-01" db="EMBL/GenBank/DDBJ databases">
        <title>Molecular Mechanisms for transfer of large genomic segments between Enterococcus faecium strains.</title>
        <authorList>
            <person name="Garcia-Solache M.A."/>
            <person name="Lebreton F."/>
            <person name="Mclaughlin R.E."/>
            <person name="Whiteaker J.D."/>
            <person name="Gilmore M.S."/>
            <person name="Rice L.B."/>
        </authorList>
    </citation>
    <scope>NUCLEOTIDE SEQUENCE [LARGE SCALE GENOMIC DNA]</scope>
    <source>
        <strain evidence="2 5">D344RRF x C68</strain>
    </source>
</reference>
<comment type="caution">
    <text evidence="2">The sequence shown here is derived from an EMBL/GenBank/DDBJ whole genome shotgun (WGS) entry which is preliminary data.</text>
</comment>
<evidence type="ECO:0000313" key="5">
    <source>
        <dbReference type="Proteomes" id="UP000070452"/>
    </source>
</evidence>
<dbReference type="SUPFAM" id="SSF52821">
    <property type="entry name" value="Rhodanese/Cell cycle control phosphatase"/>
    <property type="match status" value="1"/>
</dbReference>
<dbReference type="SMART" id="SM00450">
    <property type="entry name" value="RHOD"/>
    <property type="match status" value="1"/>
</dbReference>
<dbReference type="EMBL" id="LRHK01000001">
    <property type="protein sequence ID" value="KWX17141.1"/>
    <property type="molecule type" value="Genomic_DNA"/>
</dbReference>
<dbReference type="CDD" id="cd00158">
    <property type="entry name" value="RHOD"/>
    <property type="match status" value="1"/>
</dbReference>
<dbReference type="PANTHER" id="PTHR43031">
    <property type="entry name" value="FAD-DEPENDENT OXIDOREDUCTASE"/>
    <property type="match status" value="1"/>
</dbReference>
<dbReference type="InterPro" id="IPR001763">
    <property type="entry name" value="Rhodanese-like_dom"/>
</dbReference>
<sequence length="98" mass="10811">MAQSISVQDFNKLPLDADSIVLDTRNTLDYTKNHLSHSLSIPAAILPRQLKNLDPKKLYYILSYTGRRSEALADQLTASGFRAVYIIGGMEALQSSVA</sequence>
<protein>
    <submittedName>
        <fullName evidence="3">Rhodanese-like domain-containing protein</fullName>
    </submittedName>
    <submittedName>
        <fullName evidence="4">Rhodanese-like protein</fullName>
    </submittedName>
    <submittedName>
        <fullName evidence="2">Sulfurtransferase</fullName>
    </submittedName>
</protein>
<dbReference type="Proteomes" id="UP001141166">
    <property type="component" value="Unassembled WGS sequence"/>
</dbReference>
<dbReference type="Proteomes" id="UP000194737">
    <property type="component" value="Unassembled WGS sequence"/>
</dbReference>
<evidence type="ECO:0000313" key="4">
    <source>
        <dbReference type="EMBL" id="OTO00759.1"/>
    </source>
</evidence>
<proteinExistence type="predicted"/>
<reference evidence="3" key="3">
    <citation type="submission" date="2022-05" db="EMBL/GenBank/DDBJ databases">
        <title>Draft genome sequences of Clostridium perfringens strains isolated from Peru.</title>
        <authorList>
            <person name="Hurtado R."/>
            <person name="Lima L."/>
            <person name="Sousa T."/>
            <person name="Jaiswal A.K."/>
            <person name="Tiwari S."/>
            <person name="Maturrano L."/>
            <person name="Brenig B."/>
            <person name="Azevedo V."/>
        </authorList>
    </citation>
    <scope>NUCLEOTIDE SEQUENCE</scope>
    <source>
        <strain evidence="3">CP4</strain>
    </source>
</reference>
<dbReference type="PANTHER" id="PTHR43031:SF7">
    <property type="entry name" value="NITRIC OXIDE REDUCTASE FLRD-NAD(+) REDUCTASE"/>
    <property type="match status" value="1"/>
</dbReference>
<dbReference type="EMBL" id="JAMWMK010000008">
    <property type="protein sequence ID" value="MDC4247741.1"/>
    <property type="molecule type" value="Genomic_DNA"/>
</dbReference>
<dbReference type="PATRIC" id="fig|1352.805.peg.766"/>
<dbReference type="GO" id="GO:0016740">
    <property type="term" value="F:transferase activity"/>
    <property type="evidence" value="ECO:0007669"/>
    <property type="project" value="UniProtKB-KW"/>
</dbReference>
<name>A0A132P477_ENTFC</name>
<organism evidence="2 5">
    <name type="scientific">Enterococcus faecium</name>
    <name type="common">Streptococcus faecium</name>
    <dbReference type="NCBI Taxonomy" id="1352"/>
    <lineage>
        <taxon>Bacteria</taxon>
        <taxon>Bacillati</taxon>
        <taxon>Bacillota</taxon>
        <taxon>Bacilli</taxon>
        <taxon>Lactobacillales</taxon>
        <taxon>Enterococcaceae</taxon>
        <taxon>Enterococcus</taxon>
    </lineage>
</organism>
<accession>A0A132P477</accession>
<evidence type="ECO:0000313" key="6">
    <source>
        <dbReference type="Proteomes" id="UP000194737"/>
    </source>
</evidence>